<dbReference type="STRING" id="44941.A0A397VAD4"/>
<dbReference type="PANTHER" id="PTHR12526:SF510">
    <property type="entry name" value="D-INOSITOL 3-PHOSPHATE GLYCOSYLTRANSFERASE"/>
    <property type="match status" value="1"/>
</dbReference>
<comment type="caution">
    <text evidence="3">The sequence shown here is derived from an EMBL/GenBank/DDBJ whole genome shotgun (WGS) entry which is preliminary data.</text>
</comment>
<keyword evidence="1" id="KW-0328">Glycosyltransferase</keyword>
<evidence type="ECO:0000313" key="3">
    <source>
        <dbReference type="EMBL" id="RIB19002.1"/>
    </source>
</evidence>
<dbReference type="GO" id="GO:0016757">
    <property type="term" value="F:glycosyltransferase activity"/>
    <property type="evidence" value="ECO:0007669"/>
    <property type="project" value="UniProtKB-KW"/>
</dbReference>
<organism evidence="3 4">
    <name type="scientific">Gigaspora rosea</name>
    <dbReference type="NCBI Taxonomy" id="44941"/>
    <lineage>
        <taxon>Eukaryota</taxon>
        <taxon>Fungi</taxon>
        <taxon>Fungi incertae sedis</taxon>
        <taxon>Mucoromycota</taxon>
        <taxon>Glomeromycotina</taxon>
        <taxon>Glomeromycetes</taxon>
        <taxon>Diversisporales</taxon>
        <taxon>Gigasporaceae</taxon>
        <taxon>Gigaspora</taxon>
    </lineage>
</organism>
<keyword evidence="4" id="KW-1185">Reference proteome</keyword>
<gene>
    <name evidence="3" type="ORF">C2G38_1303549</name>
</gene>
<evidence type="ECO:0000313" key="4">
    <source>
        <dbReference type="Proteomes" id="UP000266673"/>
    </source>
</evidence>
<evidence type="ECO:0000256" key="2">
    <source>
        <dbReference type="ARBA" id="ARBA00022679"/>
    </source>
</evidence>
<name>A0A397VAD4_9GLOM</name>
<reference evidence="3 4" key="1">
    <citation type="submission" date="2018-06" db="EMBL/GenBank/DDBJ databases">
        <title>Comparative genomics reveals the genomic features of Rhizophagus irregularis, R. cerebriforme, R. diaphanum and Gigaspora rosea, and their symbiotic lifestyle signature.</title>
        <authorList>
            <person name="Morin E."/>
            <person name="San Clemente H."/>
            <person name="Chen E.C.H."/>
            <person name="De La Providencia I."/>
            <person name="Hainaut M."/>
            <person name="Kuo A."/>
            <person name="Kohler A."/>
            <person name="Murat C."/>
            <person name="Tang N."/>
            <person name="Roy S."/>
            <person name="Loubradou J."/>
            <person name="Henrissat B."/>
            <person name="Grigoriev I.V."/>
            <person name="Corradi N."/>
            <person name="Roux C."/>
            <person name="Martin F.M."/>
        </authorList>
    </citation>
    <scope>NUCLEOTIDE SEQUENCE [LARGE SCALE GENOMIC DNA]</scope>
    <source>
        <strain evidence="3 4">DAOM 194757</strain>
    </source>
</reference>
<dbReference type="Gene3D" id="3.40.50.2000">
    <property type="entry name" value="Glycogen Phosphorylase B"/>
    <property type="match status" value="1"/>
</dbReference>
<dbReference type="OrthoDB" id="512920at2759"/>
<dbReference type="AlphaFoldDB" id="A0A397VAD4"/>
<dbReference type="EMBL" id="QKWP01000502">
    <property type="protein sequence ID" value="RIB19002.1"/>
    <property type="molecule type" value="Genomic_DNA"/>
</dbReference>
<dbReference type="PANTHER" id="PTHR12526">
    <property type="entry name" value="GLYCOSYLTRANSFERASE"/>
    <property type="match status" value="1"/>
</dbReference>
<evidence type="ECO:0000256" key="1">
    <source>
        <dbReference type="ARBA" id="ARBA00022676"/>
    </source>
</evidence>
<proteinExistence type="predicted"/>
<dbReference type="SUPFAM" id="SSF53756">
    <property type="entry name" value="UDP-Glycosyltransferase/glycogen phosphorylase"/>
    <property type="match status" value="1"/>
</dbReference>
<dbReference type="Proteomes" id="UP000266673">
    <property type="component" value="Unassembled WGS sequence"/>
</dbReference>
<sequence>MHSPIFTQPSNALISKEQPAPTTKLKIFLIQTAMGLYSASGGYKANCCFLAALSSQGHACRSIVLCWKKDVLDAKVEYSEEKHSFGDKNNLISIYRFTWNNIEIVGLELEEYLKIFPKSTLNHPLIDIEERMMHWLKDKECSPEYDAYQHFITDELMSFDATHFIFNDSISLKIASTLPGSIVRIFICHACEHLPFGPYSGVPGFGSSTSPIERNRLKEIEGIWAVSHAIKSYIDTYGEGVLATFLPLHPAIYGKLPSKRYYNFDATYVLITNPSSIKGYTIFKELAEKMSDVQFAAIKNWGVSEFQLKEMESTENITIFEAFKDMEELWPKIKVLIVPSLWYEAFGLVAVEATLRGIPVICSDAGGLPEAKCGIIFGTIHVNITDGERETDESIIEKMGIYKIPPQDIDPWIQTLRYLISNRDVYEKISQECCEKAMAYIENIKPNIYEKWLIELRQSKSPILKSDS</sequence>
<accession>A0A397VAD4</accession>
<protein>
    <submittedName>
        <fullName evidence="3">Glycosyltransferase Family 4 protein</fullName>
    </submittedName>
</protein>
<keyword evidence="2 3" id="KW-0808">Transferase</keyword>
<dbReference type="Pfam" id="PF13692">
    <property type="entry name" value="Glyco_trans_1_4"/>
    <property type="match status" value="1"/>
</dbReference>